<evidence type="ECO:0000256" key="6">
    <source>
        <dbReference type="ARBA" id="ARBA00023242"/>
    </source>
</evidence>
<dbReference type="Proteomes" id="UP000005622">
    <property type="component" value="Unassembled WGS sequence"/>
</dbReference>
<accession>A0A086J038</accession>
<evidence type="ECO:0000313" key="11">
    <source>
        <dbReference type="Proteomes" id="UP000054524"/>
    </source>
</evidence>
<dbReference type="HOGENOM" id="CLU_077754_1_2_1"/>
<dbReference type="PANTHER" id="PTHR13104">
    <property type="entry name" value="MED-6-RELATED"/>
    <property type="match status" value="1"/>
</dbReference>
<dbReference type="EMBL" id="AKIJ01000005">
    <property type="protein sequence ID" value="KFG25506.1"/>
    <property type="molecule type" value="Genomic_DNA"/>
</dbReference>
<comment type="subunit">
    <text evidence="8">Component of the Mediator complex.</text>
</comment>
<evidence type="ECO:0000256" key="8">
    <source>
        <dbReference type="RuleBase" id="RU364143"/>
    </source>
</evidence>
<proteinExistence type="inferred from homology"/>
<evidence type="ECO:0000256" key="3">
    <source>
        <dbReference type="ARBA" id="ARBA00020634"/>
    </source>
</evidence>
<evidence type="ECO:0000256" key="4">
    <source>
        <dbReference type="ARBA" id="ARBA00023015"/>
    </source>
</evidence>
<dbReference type="OrthoDB" id="344220at2759"/>
<evidence type="ECO:0000313" key="9">
    <source>
        <dbReference type="EMBL" id="EHY65855.1"/>
    </source>
</evidence>
<dbReference type="STRING" id="944018.H8ZCL9"/>
<reference evidence="9" key="1">
    <citation type="submission" date="2011-03" db="EMBL/GenBank/DDBJ databases">
        <title>The Genome Sequence of Nematocida sp1 strain ERTm2.</title>
        <authorList>
            <consortium name="The Broad Institute Genome Sequencing Platform"/>
            <consortium name="The Broad Institute Genome Sequencing Center for Infectious Disease"/>
            <person name="Cuomo C."/>
            <person name="Troemel E."/>
            <person name="Young S.K."/>
            <person name="Zeng Q."/>
            <person name="Gargeya S."/>
            <person name="Fitzgerald M."/>
            <person name="Haas B."/>
            <person name="Abouelleil A."/>
            <person name="Alvarado L."/>
            <person name="Arachchi H.M."/>
            <person name="Berlin A."/>
            <person name="Brown A."/>
            <person name="Chapman S.B."/>
            <person name="Chen Z."/>
            <person name="Dunbar C."/>
            <person name="Freedman E."/>
            <person name="Gearin G."/>
            <person name="Gellesch M."/>
            <person name="Goldberg J."/>
            <person name="Griggs A."/>
            <person name="Gujja S."/>
            <person name="Heilman E.R."/>
            <person name="Heiman D."/>
            <person name="Howarth C."/>
            <person name="Larson L."/>
            <person name="Lui A."/>
            <person name="MacDonald P.J.P."/>
            <person name="Mehta T."/>
            <person name="Montmayeur A."/>
            <person name="Murphy C."/>
            <person name="Neiman D."/>
            <person name="Pearson M."/>
            <person name="Priest M."/>
            <person name="Roberts A."/>
            <person name="Saif S."/>
            <person name="Shea T."/>
            <person name="Shenoy N."/>
            <person name="Sisk P."/>
            <person name="Stolte C."/>
            <person name="Sykes S."/>
            <person name="White J."/>
            <person name="Yandava C."/>
            <person name="Wortman J."/>
            <person name="Nusbaum C."/>
            <person name="Birren B."/>
        </authorList>
    </citation>
    <scope>NUCLEOTIDE SEQUENCE</scope>
    <source>
        <strain evidence="9">ERTm2</strain>
    </source>
</reference>
<dbReference type="GO" id="GO:0006357">
    <property type="term" value="P:regulation of transcription by RNA polymerase II"/>
    <property type="evidence" value="ECO:0007669"/>
    <property type="project" value="InterPro"/>
</dbReference>
<keyword evidence="8" id="KW-0010">Activator</keyword>
<comment type="similarity">
    <text evidence="2 8">Belongs to the Mediator complex subunit 6 family.</text>
</comment>
<gene>
    <name evidence="8" type="primary">MED6</name>
    <name evidence="9" type="ORF">NERG_01462</name>
    <name evidence="10" type="ORF">NESG_02282</name>
</gene>
<dbReference type="EMBL" id="JH604635">
    <property type="protein sequence ID" value="EHY65855.1"/>
    <property type="molecule type" value="Genomic_DNA"/>
</dbReference>
<protein>
    <recommendedName>
        <fullName evidence="3 8">Mediator of RNA polymerase II transcription subunit 6</fullName>
    </recommendedName>
    <alternativeName>
        <fullName evidence="7 8">Mediator complex subunit 6</fullName>
    </alternativeName>
</protein>
<reference evidence="10 11" key="3">
    <citation type="journal article" date="2014" name="Genome Announc.">
        <title>Genome Sequence of the Microsporidian Species Nematocida sp1 Strain ERTm6 (ATCC PRA-372).</title>
        <authorList>
            <person name="Bakowski M.A."/>
            <person name="Priest M."/>
            <person name="Young S."/>
            <person name="Cuomo C.A."/>
            <person name="Troemel E.R."/>
        </authorList>
    </citation>
    <scope>NUCLEOTIDE SEQUENCE [LARGE SCALE GENOMIC DNA]</scope>
    <source>
        <strain evidence="10 11">ERTm6</strain>
    </source>
</reference>
<comment type="subcellular location">
    <subcellularLocation>
        <location evidence="1 8">Nucleus</location>
    </subcellularLocation>
</comment>
<dbReference type="GO" id="GO:0016592">
    <property type="term" value="C:mediator complex"/>
    <property type="evidence" value="ECO:0007669"/>
    <property type="project" value="InterPro"/>
</dbReference>
<evidence type="ECO:0000256" key="1">
    <source>
        <dbReference type="ARBA" id="ARBA00004123"/>
    </source>
</evidence>
<evidence type="ECO:0000256" key="7">
    <source>
        <dbReference type="ARBA" id="ARBA00031259"/>
    </source>
</evidence>
<evidence type="ECO:0000256" key="5">
    <source>
        <dbReference type="ARBA" id="ARBA00023163"/>
    </source>
</evidence>
<dbReference type="InterPro" id="IPR007018">
    <property type="entry name" value="Mediator_Med6"/>
</dbReference>
<name>H8ZCL9_NEMA1</name>
<keyword evidence="4 8" id="KW-0805">Transcription regulation</keyword>
<keyword evidence="6 8" id="KW-0539">Nucleus</keyword>
<dbReference type="GO" id="GO:0003712">
    <property type="term" value="F:transcription coregulator activity"/>
    <property type="evidence" value="ECO:0007669"/>
    <property type="project" value="InterPro"/>
</dbReference>
<keyword evidence="11" id="KW-1185">Reference proteome</keyword>
<dbReference type="Gene3D" id="3.10.450.580">
    <property type="entry name" value="Mediator complex, subunit Med6"/>
    <property type="match status" value="1"/>
</dbReference>
<evidence type="ECO:0000256" key="2">
    <source>
        <dbReference type="ARBA" id="ARBA00007526"/>
    </source>
</evidence>
<dbReference type="Proteomes" id="UP000054524">
    <property type="component" value="Unassembled WGS sequence"/>
</dbReference>
<accession>H8ZCL9</accession>
<organism evidence="9">
    <name type="scientific">Nematocida ausubeli (strain ATCC PRA-371 / ERTm2)</name>
    <name type="common">Nematode killer fungus</name>
    <dbReference type="NCBI Taxonomy" id="1913371"/>
    <lineage>
        <taxon>Eukaryota</taxon>
        <taxon>Fungi</taxon>
        <taxon>Fungi incertae sedis</taxon>
        <taxon>Microsporidia</taxon>
        <taxon>Nematocida</taxon>
    </lineage>
</organism>
<dbReference type="Pfam" id="PF04934">
    <property type="entry name" value="Med6"/>
    <property type="match status" value="1"/>
</dbReference>
<dbReference type="InterPro" id="IPR038566">
    <property type="entry name" value="Mediator_Med6_sf"/>
</dbReference>
<reference evidence="10" key="2">
    <citation type="submission" date="2012-10" db="EMBL/GenBank/DDBJ databases">
        <authorList>
            <consortium name="The Broad Institute Genome Sequencing Platform"/>
            <consortium name="The Broad Institute Genome Sequencing Center for Infectious Disease"/>
            <person name="Cuomo C."/>
            <person name="Troemel E."/>
            <person name="Walker B."/>
            <person name="Young S.K."/>
            <person name="Zeng Q."/>
            <person name="Gargeya S."/>
            <person name="Fitzgerald M."/>
            <person name="Haas B."/>
            <person name="Abouelleil A."/>
            <person name="Alvarado L."/>
            <person name="Arachchi H.M."/>
            <person name="Berlin A.M."/>
            <person name="Chapman S.B."/>
            <person name="Goldberg J."/>
            <person name="Griggs A."/>
            <person name="Gujja S."/>
            <person name="Hansen M."/>
            <person name="Howarth C."/>
            <person name="Imamovic A."/>
            <person name="Larimer J."/>
            <person name="McCowan C."/>
            <person name="Murphy C."/>
            <person name="Neiman D."/>
            <person name="Pearson M."/>
            <person name="Priest M."/>
            <person name="Roberts A."/>
            <person name="Saif S."/>
            <person name="Shea T."/>
            <person name="Sisk P."/>
            <person name="Sykes S."/>
            <person name="Wortman J."/>
            <person name="Nusbaum C."/>
            <person name="Birren B."/>
        </authorList>
    </citation>
    <scope>NUCLEOTIDE SEQUENCE</scope>
    <source>
        <strain evidence="10">ERTm6</strain>
    </source>
</reference>
<comment type="function">
    <text evidence="8">Component of the Mediator complex, a coactivator involved in the regulated transcription of nearly all RNA polymerase II-dependent genes. Mediator functions as a bridge to convey information from gene-specific regulatory proteins to the basal RNA polymerase II transcription machinery. Mediator is recruited to promoters by direct interactions with regulatory proteins and serves as a scaffold for the assembly of a functional preinitiation complex with RNA polymerase II and the general transcription factors.</text>
</comment>
<dbReference type="AlphaFoldDB" id="H8ZCL9"/>
<evidence type="ECO:0000313" key="10">
    <source>
        <dbReference type="EMBL" id="KFG25506.1"/>
    </source>
</evidence>
<keyword evidence="5 8" id="KW-0804">Transcription</keyword>
<sequence>MENTCFRDSLWLQENILTKDTVTEYFSYSQFYDKNCNNEVLKMQNIHQSAQDLETFLSKMCGVQYTITYALEPALFIIKKCERLSPEKVRVIDYFYVMNGTVYQAPTEKEVFSTRYTNILFSMFSSLENMPFLVRAPSAQTEKRKGVSIGRMSGLFNAYAADYMENKQP</sequence>